<evidence type="ECO:0000313" key="2">
    <source>
        <dbReference type="EMBL" id="AWW50054.1"/>
    </source>
</evidence>
<dbReference type="PROSITE" id="PS51257">
    <property type="entry name" value="PROKAR_LIPOPROTEIN"/>
    <property type="match status" value="1"/>
</dbReference>
<dbReference type="Proteomes" id="UP000251072">
    <property type="component" value="Unassembled WGS sequence"/>
</dbReference>
<organism evidence="2 5">
    <name type="scientific">Polynucleobacter paneuropaeus</name>
    <dbReference type="NCBI Taxonomy" id="2527775"/>
    <lineage>
        <taxon>Bacteria</taxon>
        <taxon>Pseudomonadati</taxon>
        <taxon>Pseudomonadota</taxon>
        <taxon>Betaproteobacteria</taxon>
        <taxon>Burkholderiales</taxon>
        <taxon>Burkholderiaceae</taxon>
        <taxon>Polynucleobacter</taxon>
    </lineage>
</organism>
<reference evidence="5" key="1">
    <citation type="submission" date="2018-06" db="EMBL/GenBank/DDBJ databases">
        <title>Description of a new Polynucleobacter species.</title>
        <authorList>
            <person name="Hahn M.W."/>
        </authorList>
    </citation>
    <scope>NUCLEOTIDE SEQUENCE [LARGE SCALE GENOMIC DNA]</scope>
    <source>
        <strain evidence="5">MG-25-Pas1-D2</strain>
    </source>
</reference>
<evidence type="ECO:0000313" key="5">
    <source>
        <dbReference type="Proteomes" id="UP000248592"/>
    </source>
</evidence>
<evidence type="ECO:0000313" key="6">
    <source>
        <dbReference type="Proteomes" id="UP000251072"/>
    </source>
</evidence>
<evidence type="ECO:0008006" key="7">
    <source>
        <dbReference type="Google" id="ProtNLM"/>
    </source>
</evidence>
<dbReference type="EMBL" id="CP030085">
    <property type="protein sequence ID" value="AWW50054.1"/>
    <property type="molecule type" value="Genomic_DNA"/>
</dbReference>
<feature type="chain" id="PRO_5044583707" description="Lipoprotein" evidence="1">
    <location>
        <begin position="20"/>
        <end position="89"/>
    </location>
</feature>
<dbReference type="EMBL" id="QMCH01000003">
    <property type="protein sequence ID" value="RAZ42463.1"/>
    <property type="molecule type" value="Genomic_DNA"/>
</dbReference>
<dbReference type="OrthoDB" id="9134311at2"/>
<dbReference type="AlphaFoldDB" id="A0A2Z4JPT2"/>
<evidence type="ECO:0000256" key="1">
    <source>
        <dbReference type="SAM" id="SignalP"/>
    </source>
</evidence>
<gene>
    <name evidence="4" type="ORF">DP176_05045</name>
    <name evidence="3" type="ORF">G6693_02825</name>
    <name evidence="2" type="ORF">Pas1_06465</name>
</gene>
<keyword evidence="1" id="KW-0732">Signal</keyword>
<evidence type="ECO:0000313" key="4">
    <source>
        <dbReference type="EMBL" id="RAZ42463.1"/>
    </source>
</evidence>
<proteinExistence type="predicted"/>
<dbReference type="Proteomes" id="UP000248592">
    <property type="component" value="Chromosome"/>
</dbReference>
<accession>A0A2Z4JPT2</accession>
<evidence type="ECO:0000313" key="3">
    <source>
        <dbReference type="EMBL" id="MBT8590858.1"/>
    </source>
</evidence>
<reference evidence="4 6" key="2">
    <citation type="submission" date="2018-06" db="EMBL/GenBank/DDBJ databases">
        <title>Genome of strain Polynucleobacter sp. FUKU-NW-11.</title>
        <authorList>
            <person name="Hahn M.W."/>
        </authorList>
    </citation>
    <scope>NUCLEOTIDE SEQUENCE [LARGE SCALE GENOMIC DNA]</scope>
    <source>
        <strain evidence="4">FUKU-NW-11</strain>
        <strain evidence="6">FUKU-NW11</strain>
    </source>
</reference>
<keyword evidence="6" id="KW-1185">Reference proteome</keyword>
<reference evidence="2" key="3">
    <citation type="journal article" date="2019" name="Int. J. Syst. Evol. Microbiol.">
        <title>Polynucleobacter paneuropaeus sp. nov., characterized by six strains isolated from freshwater lakes located along a 3000 km north-south cross-section across Europe.</title>
        <authorList>
            <person name="Hoetzinger M."/>
            <person name="Schmidt J."/>
            <person name="Pitt A."/>
            <person name="Koll U."/>
            <person name="Lang E."/>
            <person name="Hahn M.W."/>
        </authorList>
    </citation>
    <scope>NUCLEOTIDE SEQUENCE</scope>
    <source>
        <strain evidence="2">MG-25-Pas1-D2</strain>
    </source>
</reference>
<protein>
    <recommendedName>
        <fullName evidence="7">Lipoprotein</fullName>
    </recommendedName>
</protein>
<dbReference type="Proteomes" id="UP000762271">
    <property type="component" value="Unassembled WGS sequence"/>
</dbReference>
<dbReference type="EMBL" id="JAANGI010000001">
    <property type="protein sequence ID" value="MBT8590858.1"/>
    <property type="molecule type" value="Genomic_DNA"/>
</dbReference>
<name>A0A2Z4JPT2_9BURK</name>
<reference evidence="3" key="4">
    <citation type="journal article" date="2021" name="Genome Biol. Evol.">
        <title>Continental-Scale Gene Flow Prevents Allopatric Divergence of Pelagic Freshwater Bacteria.</title>
        <authorList>
            <person name="Hoetzinger M."/>
            <person name="Pitt A."/>
            <person name="Huemer A."/>
            <person name="Hahn M.W."/>
        </authorList>
    </citation>
    <scope>NUCLEOTIDE SEQUENCE</scope>
    <source>
        <strain evidence="3">AP-YLGG-20-G6</strain>
    </source>
</reference>
<feature type="signal peptide" evidence="1">
    <location>
        <begin position="1"/>
        <end position="19"/>
    </location>
</feature>
<dbReference type="KEGG" id="poh:DPM16_02640"/>
<sequence>MRLKNFGIALLGCGLFVLAACSTPTSEFGVYRQSDGTIGVHAPKDAKESEAQTVALAECKKDGKRVVSILEQRKTVNSNFPTTYLYSCR</sequence>